<evidence type="ECO:0000256" key="1">
    <source>
        <dbReference type="SAM" id="MobiDB-lite"/>
    </source>
</evidence>
<evidence type="ECO:0000313" key="2">
    <source>
        <dbReference type="EMBL" id="AAT44566.1"/>
    </source>
</evidence>
<reference evidence="2" key="1">
    <citation type="journal article" date="2004" name="Genomics">
        <title>Comparative radiation hybrid map of canine chromosome 1 (CFA1) incorporating SNP and indel polymorphisms.</title>
        <authorList>
            <person name="Housley D.J.E."/>
            <person name="Ritzert E."/>
            <person name="Venta P.J."/>
        </authorList>
    </citation>
    <scope>NUCLEOTIDE SEQUENCE</scope>
</reference>
<protein>
    <submittedName>
        <fullName evidence="2">RNA binding motif protein 16</fullName>
    </submittedName>
</protein>
<proteinExistence type="predicted"/>
<dbReference type="AlphaFoldDB" id="Q6JDJ9"/>
<dbReference type="EMBL" id="AY514729">
    <property type="protein sequence ID" value="AAT44566.1"/>
    <property type="molecule type" value="Genomic_DNA"/>
</dbReference>
<feature type="region of interest" description="Disordered" evidence="1">
    <location>
        <begin position="1"/>
        <end position="42"/>
    </location>
</feature>
<name>Q6JDJ9_CANLF</name>
<feature type="compositionally biased region" description="Polar residues" evidence="1">
    <location>
        <begin position="1"/>
        <end position="23"/>
    </location>
</feature>
<gene>
    <name evidence="2" type="primary">KIAA1116</name>
</gene>
<feature type="compositionally biased region" description="Polar residues" evidence="1">
    <location>
        <begin position="30"/>
        <end position="42"/>
    </location>
</feature>
<organism evidence="2">
    <name type="scientific">Canis lupus familiaris</name>
    <name type="common">Dog</name>
    <name type="synonym">Canis familiaris</name>
    <dbReference type="NCBI Taxonomy" id="9615"/>
    <lineage>
        <taxon>Eukaryota</taxon>
        <taxon>Metazoa</taxon>
        <taxon>Chordata</taxon>
        <taxon>Craniata</taxon>
        <taxon>Vertebrata</taxon>
        <taxon>Euteleostomi</taxon>
        <taxon>Mammalia</taxon>
        <taxon>Eutheria</taxon>
        <taxon>Laurasiatheria</taxon>
        <taxon>Carnivora</taxon>
        <taxon>Caniformia</taxon>
        <taxon>Canidae</taxon>
        <taxon>Canis</taxon>
    </lineage>
</organism>
<feature type="non-terminal residue" evidence="2">
    <location>
        <position position="42"/>
    </location>
</feature>
<accession>Q6JDJ9</accession>
<sequence length="42" mass="4259">EHQISSGENTRSVIPNDIPSSSAILGGQPPNVTSNSGILGVQ</sequence>
<feature type="non-terminal residue" evidence="2">
    <location>
        <position position="1"/>
    </location>
</feature>